<dbReference type="SUPFAM" id="SSF46894">
    <property type="entry name" value="C-terminal effector domain of the bipartite response regulators"/>
    <property type="match status" value="1"/>
</dbReference>
<proteinExistence type="predicted"/>
<name>A0A7V2T206_LEUMU</name>
<dbReference type="InterPro" id="IPR000792">
    <property type="entry name" value="Tscrpt_reg_LuxR_C"/>
</dbReference>
<protein>
    <recommendedName>
        <fullName evidence="2">HTH luxR-type domain-containing protein</fullName>
    </recommendedName>
</protein>
<dbReference type="GO" id="GO:0006355">
    <property type="term" value="P:regulation of DNA-templated transcription"/>
    <property type="evidence" value="ECO:0007669"/>
    <property type="project" value="InterPro"/>
</dbReference>
<reference evidence="3" key="1">
    <citation type="journal article" date="2020" name="mSystems">
        <title>Genome- and Community-Level Interaction Insights into Carbon Utilization and Element Cycling Functions of Hydrothermarchaeota in Hydrothermal Sediment.</title>
        <authorList>
            <person name="Zhou Z."/>
            <person name="Liu Y."/>
            <person name="Xu W."/>
            <person name="Pan J."/>
            <person name="Luo Z.H."/>
            <person name="Li M."/>
        </authorList>
    </citation>
    <scope>NUCLEOTIDE SEQUENCE [LARGE SCALE GENOMIC DNA]</scope>
    <source>
        <strain evidence="3">HyVt-493</strain>
    </source>
</reference>
<dbReference type="Proteomes" id="UP000885750">
    <property type="component" value="Unassembled WGS sequence"/>
</dbReference>
<organism evidence="3">
    <name type="scientific">Leucothrix mucor</name>
    <dbReference type="NCBI Taxonomy" id="45248"/>
    <lineage>
        <taxon>Bacteria</taxon>
        <taxon>Pseudomonadati</taxon>
        <taxon>Pseudomonadota</taxon>
        <taxon>Gammaproteobacteria</taxon>
        <taxon>Thiotrichales</taxon>
        <taxon>Thiotrichaceae</taxon>
        <taxon>Leucothrix</taxon>
    </lineage>
</organism>
<keyword evidence="1" id="KW-0812">Transmembrane</keyword>
<dbReference type="InterPro" id="IPR016032">
    <property type="entry name" value="Sig_transdc_resp-reg_C-effctor"/>
</dbReference>
<evidence type="ECO:0000313" key="3">
    <source>
        <dbReference type="EMBL" id="HFC93672.1"/>
    </source>
</evidence>
<comment type="caution">
    <text evidence="3">The sequence shown here is derived from an EMBL/GenBank/DDBJ whole genome shotgun (WGS) entry which is preliminary data.</text>
</comment>
<dbReference type="EMBL" id="DRMS01000481">
    <property type="protein sequence ID" value="HFC93672.1"/>
    <property type="molecule type" value="Genomic_DNA"/>
</dbReference>
<keyword evidence="1" id="KW-1133">Transmembrane helix</keyword>
<accession>A0A7V2T206</accession>
<feature type="domain" description="HTH luxR-type" evidence="2">
    <location>
        <begin position="115"/>
        <end position="172"/>
    </location>
</feature>
<feature type="transmembrane region" description="Helical" evidence="1">
    <location>
        <begin position="12"/>
        <end position="30"/>
    </location>
</feature>
<dbReference type="Gene3D" id="1.10.10.10">
    <property type="entry name" value="Winged helix-like DNA-binding domain superfamily/Winged helix DNA-binding domain"/>
    <property type="match status" value="1"/>
</dbReference>
<keyword evidence="1" id="KW-0472">Membrane</keyword>
<sequence>MFLTVWLNRFNLKEIFLVCILLMVLLGNTIDLVEDMSQQDKIDFFFIVQMLTIFLSIGGLYLLIKLLVQSYRQKLYSSRLNHRTKQTEIKLEQSLLQLKRISKEYNKQLMAQFDLWGFTQSEQEIALLLLKGLSFKEIATIRNRQEKTVRQQGSAIYRKSSVTGRHEFSAWFFEDMLGK</sequence>
<gene>
    <name evidence="3" type="ORF">ENJ51_12760</name>
</gene>
<dbReference type="InterPro" id="IPR036388">
    <property type="entry name" value="WH-like_DNA-bd_sf"/>
</dbReference>
<evidence type="ECO:0000259" key="2">
    <source>
        <dbReference type="SMART" id="SM00421"/>
    </source>
</evidence>
<evidence type="ECO:0000256" key="1">
    <source>
        <dbReference type="SAM" id="Phobius"/>
    </source>
</evidence>
<dbReference type="AlphaFoldDB" id="A0A7V2T206"/>
<feature type="transmembrane region" description="Helical" evidence="1">
    <location>
        <begin position="42"/>
        <end position="64"/>
    </location>
</feature>
<dbReference type="SMART" id="SM00421">
    <property type="entry name" value="HTH_LUXR"/>
    <property type="match status" value="1"/>
</dbReference>
<dbReference type="GO" id="GO:0003677">
    <property type="term" value="F:DNA binding"/>
    <property type="evidence" value="ECO:0007669"/>
    <property type="project" value="InterPro"/>
</dbReference>